<keyword evidence="3" id="KW-1185">Reference proteome</keyword>
<organism evidence="2 3">
    <name type="scientific">Thalassiosira oceanica</name>
    <name type="common">Marine diatom</name>
    <dbReference type="NCBI Taxonomy" id="159749"/>
    <lineage>
        <taxon>Eukaryota</taxon>
        <taxon>Sar</taxon>
        <taxon>Stramenopiles</taxon>
        <taxon>Ochrophyta</taxon>
        <taxon>Bacillariophyta</taxon>
        <taxon>Coscinodiscophyceae</taxon>
        <taxon>Thalassiosirophycidae</taxon>
        <taxon>Thalassiosirales</taxon>
        <taxon>Thalassiosiraceae</taxon>
        <taxon>Thalassiosira</taxon>
    </lineage>
</organism>
<sequence length="335" mass="32833">MASSTPRDVPPLPGGTTVRCYGGDAASGGSLRFTLRVPGAGVGGGGGDAGPASPPPAVRKLVFASSGTAGGGGGEASSPPTLLCAVAGRSTVVLFDLGRGVASQTVDVREGSGDGGKGKKSKKKSKKEAGAEVADASSSPGRLDVLVRLPDADGGGPGKCRLTARFDLPDELLLADGAEGGGGGDADRDGISPLLWDGSRLVASSGRRVLVMSQRGGEDGTAPAIEAEELLEADAGAGPTTSLDARGADLVAFSGGSGTASVFSLGGGAREDGGGGRRAKARPAPCHGADRRVGRDEGVARLGRPRAAPRRIVRREGGGRSSSSSGTPGAPPARP</sequence>
<feature type="non-terminal residue" evidence="2">
    <location>
        <position position="335"/>
    </location>
</feature>
<feature type="region of interest" description="Disordered" evidence="1">
    <location>
        <begin position="263"/>
        <end position="335"/>
    </location>
</feature>
<reference evidence="2 3" key="1">
    <citation type="journal article" date="2012" name="Genome Biol.">
        <title>Genome and low-iron response of an oceanic diatom adapted to chronic iron limitation.</title>
        <authorList>
            <person name="Lommer M."/>
            <person name="Specht M."/>
            <person name="Roy A.S."/>
            <person name="Kraemer L."/>
            <person name="Andreson R."/>
            <person name="Gutowska M.A."/>
            <person name="Wolf J."/>
            <person name="Bergner S.V."/>
            <person name="Schilhabel M.B."/>
            <person name="Klostermeier U.C."/>
            <person name="Beiko R.G."/>
            <person name="Rosenstiel P."/>
            <person name="Hippler M."/>
            <person name="Laroche J."/>
        </authorList>
    </citation>
    <scope>NUCLEOTIDE SEQUENCE [LARGE SCALE GENOMIC DNA]</scope>
    <source>
        <strain evidence="2 3">CCMP1005</strain>
    </source>
</reference>
<feature type="region of interest" description="Disordered" evidence="1">
    <location>
        <begin position="106"/>
        <end position="160"/>
    </location>
</feature>
<gene>
    <name evidence="2" type="ORF">THAOC_18726</name>
</gene>
<protein>
    <submittedName>
        <fullName evidence="2">Uncharacterized protein</fullName>
    </submittedName>
</protein>
<proteinExistence type="predicted"/>
<feature type="region of interest" description="Disordered" evidence="1">
    <location>
        <begin position="37"/>
        <end position="78"/>
    </location>
</feature>
<dbReference type="eggNOG" id="ENOG502T9ZR">
    <property type="taxonomic scope" value="Eukaryota"/>
</dbReference>
<name>K0S6H6_THAOC</name>
<feature type="compositionally biased region" description="Basic and acidic residues" evidence="1">
    <location>
        <begin position="288"/>
        <end position="299"/>
    </location>
</feature>
<evidence type="ECO:0000313" key="2">
    <source>
        <dbReference type="EMBL" id="EJK60860.1"/>
    </source>
</evidence>
<comment type="caution">
    <text evidence="2">The sequence shown here is derived from an EMBL/GenBank/DDBJ whole genome shotgun (WGS) entry which is preliminary data.</text>
</comment>
<evidence type="ECO:0000313" key="3">
    <source>
        <dbReference type="Proteomes" id="UP000266841"/>
    </source>
</evidence>
<feature type="compositionally biased region" description="Gly residues" evidence="1">
    <location>
        <begin position="40"/>
        <end position="49"/>
    </location>
</feature>
<feature type="compositionally biased region" description="Basic residues" evidence="1">
    <location>
        <begin position="303"/>
        <end position="313"/>
    </location>
</feature>
<evidence type="ECO:0000256" key="1">
    <source>
        <dbReference type="SAM" id="MobiDB-lite"/>
    </source>
</evidence>
<dbReference type="EMBL" id="AGNL01020631">
    <property type="protein sequence ID" value="EJK60860.1"/>
    <property type="molecule type" value="Genomic_DNA"/>
</dbReference>
<dbReference type="Proteomes" id="UP000266841">
    <property type="component" value="Unassembled WGS sequence"/>
</dbReference>
<feature type="region of interest" description="Disordered" evidence="1">
    <location>
        <begin position="1"/>
        <end position="20"/>
    </location>
</feature>
<dbReference type="AlphaFoldDB" id="K0S6H6"/>
<accession>K0S6H6</accession>